<dbReference type="Gene3D" id="3.40.190.10">
    <property type="entry name" value="Periplasmic binding protein-like II"/>
    <property type="match status" value="2"/>
</dbReference>
<protein>
    <submittedName>
        <fullName evidence="9">Amino acid ABC transporter substrate-binding protein (PAAT family)</fullName>
    </submittedName>
    <submittedName>
        <fullName evidence="10">Amino acid ABC transporter substrate-binding protein, PAAT family</fullName>
    </submittedName>
</protein>
<organism evidence="10 11">
    <name type="scientific">Paraburkholderia tropica</name>
    <dbReference type="NCBI Taxonomy" id="92647"/>
    <lineage>
        <taxon>Bacteria</taxon>
        <taxon>Pseudomonadati</taxon>
        <taxon>Pseudomonadota</taxon>
        <taxon>Betaproteobacteria</taxon>
        <taxon>Burkholderiales</taxon>
        <taxon>Burkholderiaceae</taxon>
        <taxon>Paraburkholderia</taxon>
    </lineage>
</organism>
<evidence type="ECO:0000313" key="9">
    <source>
        <dbReference type="EMBL" id="PXX19676.1"/>
    </source>
</evidence>
<sequence length="308" mass="33900">MIGMRKIGVVGVIGAIGASALAATLFASAAQAEELTGTLKKVHDTGVIVLGTRESSIPFSYYDQNQNVIGYSQEIALKIVEAVKQKTDTPNLKVRTIPITSQNRIPLVQNGTIDLECGSTTNTFERQNQAAFSNSIFLYGIRFITRKDSGVKDFADLAGKTVATTAGTSDERMLRKMNEEKHMNMTIISAKDHAESFLNVTTGRAIAFVMDEPLLYGERAKTKSPQDYVVTGTPPVSENYACMLRRDDPQFKALVDETVAKMQTSGEMAKLYTKWFTQPIPPNGMNLDYPLSQQMKELFAHPNDKALD</sequence>
<evidence type="ECO:0000256" key="5">
    <source>
        <dbReference type="ARBA" id="ARBA00022764"/>
    </source>
</evidence>
<dbReference type="FunFam" id="3.40.190.10:FF:000052">
    <property type="entry name" value="Amino acid ABC transporter substrate-binding protein"/>
    <property type="match status" value="1"/>
</dbReference>
<accession>A0AAQ1JRS7</accession>
<keyword evidence="6" id="KW-0029">Amino-acid transport</keyword>
<evidence type="ECO:0000256" key="2">
    <source>
        <dbReference type="ARBA" id="ARBA00010333"/>
    </source>
</evidence>
<reference evidence="10 11" key="1">
    <citation type="submission" date="2016-10" db="EMBL/GenBank/DDBJ databases">
        <authorList>
            <person name="Varghese N."/>
            <person name="Submissions S."/>
        </authorList>
    </citation>
    <scope>NUCLEOTIDE SEQUENCE [LARGE SCALE GENOMIC DNA]</scope>
    <source>
        <strain evidence="10 11">LMG 22274</strain>
    </source>
</reference>
<evidence type="ECO:0000256" key="7">
    <source>
        <dbReference type="SAM" id="SignalP"/>
    </source>
</evidence>
<name>A0AAQ1JRS7_9BURK</name>
<dbReference type="Proteomes" id="UP000183529">
    <property type="component" value="Unassembled WGS sequence"/>
</dbReference>
<evidence type="ECO:0000313" key="11">
    <source>
        <dbReference type="Proteomes" id="UP000183529"/>
    </source>
</evidence>
<keyword evidence="4 7" id="KW-0732">Signal</keyword>
<evidence type="ECO:0000256" key="4">
    <source>
        <dbReference type="ARBA" id="ARBA00022729"/>
    </source>
</evidence>
<dbReference type="InterPro" id="IPR001638">
    <property type="entry name" value="Solute-binding_3/MltF_N"/>
</dbReference>
<dbReference type="NCBIfam" id="NF008063">
    <property type="entry name" value="PRK10797.1"/>
    <property type="match status" value="1"/>
</dbReference>
<feature type="signal peptide" evidence="7">
    <location>
        <begin position="1"/>
        <end position="32"/>
    </location>
</feature>
<evidence type="ECO:0000313" key="10">
    <source>
        <dbReference type="EMBL" id="SEI82556.1"/>
    </source>
</evidence>
<gene>
    <name evidence="9" type="ORF">C7400_102101</name>
    <name evidence="10" type="ORF">SAMN05216550_10199</name>
</gene>
<comment type="subcellular location">
    <subcellularLocation>
        <location evidence="1">Periplasm</location>
    </subcellularLocation>
</comment>
<dbReference type="SUPFAM" id="SSF53850">
    <property type="entry name" value="Periplasmic binding protein-like II"/>
    <property type="match status" value="1"/>
</dbReference>
<dbReference type="CDD" id="cd13688">
    <property type="entry name" value="PBP2_GltI_DEBP"/>
    <property type="match status" value="1"/>
</dbReference>
<reference evidence="9 12" key="2">
    <citation type="submission" date="2018-05" db="EMBL/GenBank/DDBJ databases">
        <title>Genomic Encyclopedia of Type Strains, Phase IV (KMG-V): Genome sequencing to study the core and pangenomes of soil and plant-associated prokaryotes.</title>
        <authorList>
            <person name="Whitman W."/>
        </authorList>
    </citation>
    <scope>NUCLEOTIDE SEQUENCE [LARGE SCALE GENOMIC DNA]</scope>
    <source>
        <strain evidence="9 12">SIr-6563</strain>
    </source>
</reference>
<dbReference type="GO" id="GO:0005576">
    <property type="term" value="C:extracellular region"/>
    <property type="evidence" value="ECO:0007669"/>
    <property type="project" value="TreeGrafter"/>
</dbReference>
<keyword evidence="5" id="KW-0574">Periplasm</keyword>
<feature type="domain" description="Solute-binding protein family 3/N-terminal" evidence="8">
    <location>
        <begin position="47"/>
        <end position="279"/>
    </location>
</feature>
<dbReference type="InterPro" id="IPR051455">
    <property type="entry name" value="Bact_solute-bind_prot3"/>
</dbReference>
<comment type="caution">
    <text evidence="10">The sequence shown here is derived from an EMBL/GenBank/DDBJ whole genome shotgun (WGS) entry which is preliminary data.</text>
</comment>
<comment type="similarity">
    <text evidence="2">Belongs to the bacterial solute-binding protein 3 family.</text>
</comment>
<dbReference type="SMART" id="SM00062">
    <property type="entry name" value="PBPb"/>
    <property type="match status" value="1"/>
</dbReference>
<evidence type="ECO:0000256" key="3">
    <source>
        <dbReference type="ARBA" id="ARBA00022448"/>
    </source>
</evidence>
<evidence type="ECO:0000313" key="12">
    <source>
        <dbReference type="Proteomes" id="UP000247515"/>
    </source>
</evidence>
<dbReference type="EMBL" id="QJJV01000002">
    <property type="protein sequence ID" value="PXX19676.1"/>
    <property type="molecule type" value="Genomic_DNA"/>
</dbReference>
<proteinExistence type="inferred from homology"/>
<dbReference type="PANTHER" id="PTHR30085:SF2">
    <property type="entry name" value="GLUTAMATE_ASPARTATE IMPORT SOLUTE-BINDING PROTEIN"/>
    <property type="match status" value="1"/>
</dbReference>
<dbReference type="PANTHER" id="PTHR30085">
    <property type="entry name" value="AMINO ACID ABC TRANSPORTER PERMEASE"/>
    <property type="match status" value="1"/>
</dbReference>
<dbReference type="Proteomes" id="UP000247515">
    <property type="component" value="Unassembled WGS sequence"/>
</dbReference>
<dbReference type="GO" id="GO:0006865">
    <property type="term" value="P:amino acid transport"/>
    <property type="evidence" value="ECO:0007669"/>
    <property type="project" value="UniProtKB-KW"/>
</dbReference>
<dbReference type="AlphaFoldDB" id="A0AAQ1JRS7"/>
<evidence type="ECO:0000256" key="1">
    <source>
        <dbReference type="ARBA" id="ARBA00004418"/>
    </source>
</evidence>
<evidence type="ECO:0000259" key="8">
    <source>
        <dbReference type="SMART" id="SM00062"/>
    </source>
</evidence>
<dbReference type="Pfam" id="PF00497">
    <property type="entry name" value="SBP_bac_3"/>
    <property type="match status" value="1"/>
</dbReference>
<dbReference type="GO" id="GO:0030288">
    <property type="term" value="C:outer membrane-bounded periplasmic space"/>
    <property type="evidence" value="ECO:0007669"/>
    <property type="project" value="TreeGrafter"/>
</dbReference>
<keyword evidence="3" id="KW-0813">Transport</keyword>
<evidence type="ECO:0000256" key="6">
    <source>
        <dbReference type="ARBA" id="ARBA00022970"/>
    </source>
</evidence>
<keyword evidence="12" id="KW-1185">Reference proteome</keyword>
<feature type="chain" id="PRO_5043004122" evidence="7">
    <location>
        <begin position="33"/>
        <end position="308"/>
    </location>
</feature>
<dbReference type="EMBL" id="FNZM01000001">
    <property type="protein sequence ID" value="SEI82556.1"/>
    <property type="molecule type" value="Genomic_DNA"/>
</dbReference>